<evidence type="ECO:0000313" key="8">
    <source>
        <dbReference type="Proteomes" id="UP000285120"/>
    </source>
</evidence>
<dbReference type="RefSeq" id="WP_120193320.1">
    <property type="nucleotide sequence ID" value="NZ_RAPK01000009.1"/>
</dbReference>
<evidence type="ECO:0000256" key="3">
    <source>
        <dbReference type="ARBA" id="ARBA00023002"/>
    </source>
</evidence>
<dbReference type="EMBL" id="RAPK01000009">
    <property type="protein sequence ID" value="RKD72930.1"/>
    <property type="molecule type" value="Genomic_DNA"/>
</dbReference>
<dbReference type="InterPro" id="IPR008150">
    <property type="entry name" value="Phytoene_DH_bac_CS"/>
</dbReference>
<name>A0A419V388_9BACL</name>
<keyword evidence="8" id="KW-1185">Reference proteome</keyword>
<dbReference type="InterPro" id="IPR036188">
    <property type="entry name" value="FAD/NAD-bd_sf"/>
</dbReference>
<keyword evidence="2 5" id="KW-0125">Carotenoid biosynthesis</keyword>
<dbReference type="PRINTS" id="PR00419">
    <property type="entry name" value="ADXRDTASE"/>
</dbReference>
<evidence type="ECO:0000313" key="7">
    <source>
        <dbReference type="EMBL" id="RKD72930.1"/>
    </source>
</evidence>
<evidence type="ECO:0000256" key="4">
    <source>
        <dbReference type="ARBA" id="ARBA00038322"/>
    </source>
</evidence>
<keyword evidence="3 5" id="KW-0560">Oxidoreductase</keyword>
<dbReference type="InterPro" id="IPR014105">
    <property type="entry name" value="Carotenoid/retinoid_OxRdtase"/>
</dbReference>
<organism evidence="7 8">
    <name type="scientific">Sinobaca qinghaiensis</name>
    <dbReference type="NCBI Taxonomy" id="342944"/>
    <lineage>
        <taxon>Bacteria</taxon>
        <taxon>Bacillati</taxon>
        <taxon>Bacillota</taxon>
        <taxon>Bacilli</taxon>
        <taxon>Bacillales</taxon>
        <taxon>Sporolactobacillaceae</taxon>
        <taxon>Sinobaca</taxon>
    </lineage>
</organism>
<dbReference type="Gene3D" id="3.50.50.60">
    <property type="entry name" value="FAD/NAD(P)-binding domain"/>
    <property type="match status" value="2"/>
</dbReference>
<comment type="similarity">
    <text evidence="4">Belongs to the carotenoid/retinoid oxidoreductase family. CrtN subfamily.</text>
</comment>
<dbReference type="GO" id="GO:0016117">
    <property type="term" value="P:carotenoid biosynthetic process"/>
    <property type="evidence" value="ECO:0007669"/>
    <property type="project" value="UniProtKB-KW"/>
</dbReference>
<sequence length="499" mass="56662">MAAKHIIVIGGGPGGLAAGMLLQSKGFQVTVLEKQPYVGGRTSRIVRDGYVFDRGPTFLNMPHILEEAFQESRKNLHDYVTLKKIEPMYELVFNNMSFFPTTDKQEMYNRIKQQFPGDEEGYYAFMEGTKKRFDKLMPILQNTHGQWRDYLRLRTLKAVPQLALGKSLYDVLSDYFTDERLKLTFTFQSKYLGMSPWNCPGAFSILSYMEYEYGVFHPLGGMNQLSEAMARAIREDGGTIHTGTGVKRVIVENGRASGVELESGEEMQADEVIINADFAHAASTLFEQKDLKKWNQKKLDSMEYSCSTFMLYLGLDTTYDAPHHTIVFADDYKQNVEEITGTKLLSKDPSIYVQNGSVTDESLAPEGHSALYILVPVPNNLSGINWEDEKERFRDLALDILEKRTAFKGIREHIVTEMITTPKDWEESYFVYNGATFNLAHSLDQMMYFRPHNKFEDIENCWLVGGGTHPGSGLPTIIQSARITAGEIKRGERQGRKAE</sequence>
<proteinExistence type="inferred from homology"/>
<dbReference type="PANTHER" id="PTHR43734:SF1">
    <property type="entry name" value="PHYTOENE DESATURASE"/>
    <property type="match status" value="1"/>
</dbReference>
<comment type="caution">
    <text evidence="7">The sequence shown here is derived from an EMBL/GenBank/DDBJ whole genome shotgun (WGS) entry which is preliminary data.</text>
</comment>
<gene>
    <name evidence="7" type="ORF">ATL39_2126</name>
</gene>
<feature type="domain" description="Amine oxidase" evidence="6">
    <location>
        <begin position="14"/>
        <end position="488"/>
    </location>
</feature>
<reference evidence="7 8" key="1">
    <citation type="submission" date="2018-09" db="EMBL/GenBank/DDBJ databases">
        <title>Genomic Encyclopedia of Archaeal and Bacterial Type Strains, Phase II (KMG-II): from individual species to whole genera.</title>
        <authorList>
            <person name="Goeker M."/>
        </authorList>
    </citation>
    <scope>NUCLEOTIDE SEQUENCE [LARGE SCALE GENOMIC DNA]</scope>
    <source>
        <strain evidence="7 8">DSM 17008</strain>
    </source>
</reference>
<dbReference type="InterPro" id="IPR002937">
    <property type="entry name" value="Amino_oxidase"/>
</dbReference>
<dbReference type="Proteomes" id="UP000285120">
    <property type="component" value="Unassembled WGS sequence"/>
</dbReference>
<dbReference type="SUPFAM" id="SSF51905">
    <property type="entry name" value="FAD/NAD(P)-binding domain"/>
    <property type="match status" value="1"/>
</dbReference>
<evidence type="ECO:0000256" key="2">
    <source>
        <dbReference type="ARBA" id="ARBA00022746"/>
    </source>
</evidence>
<dbReference type="GO" id="GO:0016627">
    <property type="term" value="F:oxidoreductase activity, acting on the CH-CH group of donors"/>
    <property type="evidence" value="ECO:0007669"/>
    <property type="project" value="UniProtKB-ARBA"/>
</dbReference>
<dbReference type="Pfam" id="PF01593">
    <property type="entry name" value="Amino_oxidase"/>
    <property type="match status" value="1"/>
</dbReference>
<evidence type="ECO:0000256" key="5">
    <source>
        <dbReference type="RuleBase" id="RU362075"/>
    </source>
</evidence>
<dbReference type="OrthoDB" id="9814556at2"/>
<protein>
    <submittedName>
        <fullName evidence="7">Phytoene desaturase</fullName>
    </submittedName>
</protein>
<evidence type="ECO:0000256" key="1">
    <source>
        <dbReference type="ARBA" id="ARBA00004829"/>
    </source>
</evidence>
<dbReference type="PROSITE" id="PS00982">
    <property type="entry name" value="PHYTOENE_DH"/>
    <property type="match status" value="1"/>
</dbReference>
<dbReference type="AlphaFoldDB" id="A0A419V388"/>
<dbReference type="NCBIfam" id="TIGR02734">
    <property type="entry name" value="crtI_fam"/>
    <property type="match status" value="1"/>
</dbReference>
<comment type="pathway">
    <text evidence="1 5">Carotenoid biosynthesis.</text>
</comment>
<accession>A0A419V388</accession>
<dbReference type="PANTHER" id="PTHR43734">
    <property type="entry name" value="PHYTOENE DESATURASE"/>
    <property type="match status" value="1"/>
</dbReference>
<evidence type="ECO:0000259" key="6">
    <source>
        <dbReference type="Pfam" id="PF01593"/>
    </source>
</evidence>